<sequence length="122" mass="13425">METPEPDTAPAEETFAQALAALKDEYGVKEPAISDAVGVHVSTVNNWANGKAIPRAKYIRALAAAYPKFTEARLFAAAGKRPPAPFRADEREEVLDVFDRLTREQRRMLLLQANAVADSNEQ</sequence>
<organism evidence="2 3">
    <name type="scientific">Streptomyces broussonetiae</name>
    <dbReference type="NCBI Taxonomy" id="2686304"/>
    <lineage>
        <taxon>Bacteria</taxon>
        <taxon>Bacillati</taxon>
        <taxon>Actinomycetota</taxon>
        <taxon>Actinomycetes</taxon>
        <taxon>Kitasatosporales</taxon>
        <taxon>Streptomycetaceae</taxon>
        <taxon>Streptomyces</taxon>
    </lineage>
</organism>
<reference evidence="2 3" key="1">
    <citation type="submission" date="2024-01" db="EMBL/GenBank/DDBJ databases">
        <title>Genome mining of biosynthetic gene clusters to explore secondary metabolites of Streptomyces sp.</title>
        <authorList>
            <person name="Baig A."/>
            <person name="Ajitkumar Shintre N."/>
            <person name="Kumar H."/>
            <person name="Anbarasu A."/>
            <person name="Ramaiah S."/>
        </authorList>
    </citation>
    <scope>NUCLEOTIDE SEQUENCE [LARGE SCALE GENOMIC DNA]</scope>
    <source>
        <strain evidence="2 3">A57</strain>
    </source>
</reference>
<dbReference type="InterPro" id="IPR010982">
    <property type="entry name" value="Lambda_DNA-bd_dom_sf"/>
</dbReference>
<comment type="caution">
    <text evidence="2">The sequence shown here is derived from an EMBL/GenBank/DDBJ whole genome shotgun (WGS) entry which is preliminary data.</text>
</comment>
<dbReference type="RefSeq" id="WP_376731140.1">
    <property type="nucleotide sequence ID" value="NZ_JAYMRP010000003.1"/>
</dbReference>
<dbReference type="PROSITE" id="PS50943">
    <property type="entry name" value="HTH_CROC1"/>
    <property type="match status" value="1"/>
</dbReference>
<evidence type="ECO:0000313" key="2">
    <source>
        <dbReference type="EMBL" id="MFB8772159.1"/>
    </source>
</evidence>
<accession>A0ABV5E5N4</accession>
<evidence type="ECO:0000259" key="1">
    <source>
        <dbReference type="PROSITE" id="PS50943"/>
    </source>
</evidence>
<feature type="domain" description="HTH cro/C1-type" evidence="1">
    <location>
        <begin position="34"/>
        <end position="74"/>
    </location>
</feature>
<dbReference type="InterPro" id="IPR001387">
    <property type="entry name" value="Cro/C1-type_HTH"/>
</dbReference>
<dbReference type="Proteomes" id="UP001585080">
    <property type="component" value="Unassembled WGS sequence"/>
</dbReference>
<dbReference type="EMBL" id="JAYMRP010000003">
    <property type="protein sequence ID" value="MFB8772159.1"/>
    <property type="molecule type" value="Genomic_DNA"/>
</dbReference>
<protein>
    <submittedName>
        <fullName evidence="2">Helix-turn-helix domain-containing protein</fullName>
    </submittedName>
</protein>
<dbReference type="Gene3D" id="1.10.260.40">
    <property type="entry name" value="lambda repressor-like DNA-binding domains"/>
    <property type="match status" value="1"/>
</dbReference>
<name>A0ABV5E5N4_9ACTN</name>
<keyword evidence="3" id="KW-1185">Reference proteome</keyword>
<dbReference type="SUPFAM" id="SSF47413">
    <property type="entry name" value="lambda repressor-like DNA-binding domains"/>
    <property type="match status" value="1"/>
</dbReference>
<gene>
    <name evidence="2" type="ORF">VSS16_05340</name>
</gene>
<evidence type="ECO:0000313" key="3">
    <source>
        <dbReference type="Proteomes" id="UP001585080"/>
    </source>
</evidence>
<dbReference type="Pfam" id="PF01381">
    <property type="entry name" value="HTH_3"/>
    <property type="match status" value="1"/>
</dbReference>
<proteinExistence type="predicted"/>
<dbReference type="CDD" id="cd00093">
    <property type="entry name" value="HTH_XRE"/>
    <property type="match status" value="1"/>
</dbReference>